<sequence length="485" mass="52260">MHTQTLALVAALASCALANTDNNKVYKYVVTFSIDGMHGSDVEKYIALRPGSTIASLISTAYEYTDCYTSAPSDSFPGVAAFVSGASPRTTGIWYDDVYDRSFWSPYSTTKTNCSGPPGAEVAYDESKDYDSTEVWSGGINPANLPQSMIGGKCTWTYPHQRIRVNTIYEVVHASGKQTAYTDKHPAYDMVRGPSGKGLSVGYFPEIQAFDTTNVTQIIGYDQMHVDAWLAWIAGTELVNSEVQEALTGIPTLFGGNFQAVSVGQKSYGYLAGSLDFTPELLGAFDFVDSSIGKVVAALKAKGVYDDTLIMVASKHGQAPIDPKLYGKISQHIFQTDVGVPVDFITTDDIALIFLKDQGQLDQAVDNLNGLRNTLKISDIISGERLVYEGYGDPTKDPAVPDIIVAPEMGIIYTTSTSKIAEHGGISQNDRVVACFASATNLKHTVFDHQVHTTQFAPTILQALGLDPNALKGAVAEGTRILDGF</sequence>
<dbReference type="Pfam" id="PF01663">
    <property type="entry name" value="Phosphodiest"/>
    <property type="match status" value="1"/>
</dbReference>
<evidence type="ECO:0000313" key="3">
    <source>
        <dbReference type="Proteomes" id="UP000235672"/>
    </source>
</evidence>
<dbReference type="EMBL" id="KZ613469">
    <property type="protein sequence ID" value="PMD26033.1"/>
    <property type="molecule type" value="Genomic_DNA"/>
</dbReference>
<gene>
    <name evidence="2" type="ORF">NA56DRAFT_593104</name>
</gene>
<proteinExistence type="predicted"/>
<evidence type="ECO:0000256" key="1">
    <source>
        <dbReference type="SAM" id="SignalP"/>
    </source>
</evidence>
<dbReference type="Proteomes" id="UP000235672">
    <property type="component" value="Unassembled WGS sequence"/>
</dbReference>
<accession>A0A2J6QID6</accession>
<feature type="chain" id="PRO_5014476242" evidence="1">
    <location>
        <begin position="19"/>
        <end position="485"/>
    </location>
</feature>
<dbReference type="Gene3D" id="3.40.720.10">
    <property type="entry name" value="Alkaline Phosphatase, subunit A"/>
    <property type="match status" value="1"/>
</dbReference>
<dbReference type="SUPFAM" id="SSF53649">
    <property type="entry name" value="Alkaline phosphatase-like"/>
    <property type="match status" value="1"/>
</dbReference>
<reference evidence="2 3" key="1">
    <citation type="submission" date="2016-05" db="EMBL/GenBank/DDBJ databases">
        <title>A degradative enzymes factory behind the ericoid mycorrhizal symbiosis.</title>
        <authorList>
            <consortium name="DOE Joint Genome Institute"/>
            <person name="Martino E."/>
            <person name="Morin E."/>
            <person name="Grelet G."/>
            <person name="Kuo A."/>
            <person name="Kohler A."/>
            <person name="Daghino S."/>
            <person name="Barry K."/>
            <person name="Choi C."/>
            <person name="Cichocki N."/>
            <person name="Clum A."/>
            <person name="Copeland A."/>
            <person name="Hainaut M."/>
            <person name="Haridas S."/>
            <person name="Labutti K."/>
            <person name="Lindquist E."/>
            <person name="Lipzen A."/>
            <person name="Khouja H.-R."/>
            <person name="Murat C."/>
            <person name="Ohm R."/>
            <person name="Olson A."/>
            <person name="Spatafora J."/>
            <person name="Veneault-Fourrey C."/>
            <person name="Henrissat B."/>
            <person name="Grigoriev I."/>
            <person name="Martin F."/>
            <person name="Perotto S."/>
        </authorList>
    </citation>
    <scope>NUCLEOTIDE SEQUENCE [LARGE SCALE GENOMIC DNA]</scope>
    <source>
        <strain evidence="2 3">UAMH 7357</strain>
    </source>
</reference>
<dbReference type="STRING" id="1745343.A0A2J6QID6"/>
<dbReference type="OrthoDB" id="2118639at2759"/>
<keyword evidence="3" id="KW-1185">Reference proteome</keyword>
<evidence type="ECO:0000313" key="2">
    <source>
        <dbReference type="EMBL" id="PMD26033.1"/>
    </source>
</evidence>
<keyword evidence="1" id="KW-0732">Signal</keyword>
<dbReference type="AlphaFoldDB" id="A0A2J6QID6"/>
<dbReference type="InterPro" id="IPR017850">
    <property type="entry name" value="Alkaline_phosphatase_core_sf"/>
</dbReference>
<protein>
    <submittedName>
        <fullName evidence="2">Type I phosphodiesterase/nucleotide pyrophosphatase</fullName>
    </submittedName>
</protein>
<name>A0A2J6QID6_9HELO</name>
<dbReference type="InterPro" id="IPR002591">
    <property type="entry name" value="Phosphodiest/P_Trfase"/>
</dbReference>
<feature type="signal peptide" evidence="1">
    <location>
        <begin position="1"/>
        <end position="18"/>
    </location>
</feature>
<organism evidence="2 3">
    <name type="scientific">Hyaloscypha hepaticicola</name>
    <dbReference type="NCBI Taxonomy" id="2082293"/>
    <lineage>
        <taxon>Eukaryota</taxon>
        <taxon>Fungi</taxon>
        <taxon>Dikarya</taxon>
        <taxon>Ascomycota</taxon>
        <taxon>Pezizomycotina</taxon>
        <taxon>Leotiomycetes</taxon>
        <taxon>Helotiales</taxon>
        <taxon>Hyaloscyphaceae</taxon>
        <taxon>Hyaloscypha</taxon>
    </lineage>
</organism>